<feature type="transmembrane region" description="Helical" evidence="2">
    <location>
        <begin position="70"/>
        <end position="85"/>
    </location>
</feature>
<name>A0AAD8NM09_TARER</name>
<evidence type="ECO:0000256" key="1">
    <source>
        <dbReference type="SAM" id="MobiDB-lite"/>
    </source>
</evidence>
<feature type="region of interest" description="Disordered" evidence="1">
    <location>
        <begin position="389"/>
        <end position="463"/>
    </location>
</feature>
<comment type="caution">
    <text evidence="3">The sequence shown here is derived from an EMBL/GenBank/DDBJ whole genome shotgun (WGS) entry which is preliminary data.</text>
</comment>
<feature type="compositionally biased region" description="Polar residues" evidence="1">
    <location>
        <begin position="1"/>
        <end position="14"/>
    </location>
</feature>
<keyword evidence="4" id="KW-1185">Reference proteome</keyword>
<dbReference type="InterPro" id="IPR008480">
    <property type="entry name" value="DUF761_pln"/>
</dbReference>
<gene>
    <name evidence="3" type="ORF">QVD17_23060</name>
</gene>
<organism evidence="3 4">
    <name type="scientific">Tagetes erecta</name>
    <name type="common">African marigold</name>
    <dbReference type="NCBI Taxonomy" id="13708"/>
    <lineage>
        <taxon>Eukaryota</taxon>
        <taxon>Viridiplantae</taxon>
        <taxon>Streptophyta</taxon>
        <taxon>Embryophyta</taxon>
        <taxon>Tracheophyta</taxon>
        <taxon>Spermatophyta</taxon>
        <taxon>Magnoliopsida</taxon>
        <taxon>eudicotyledons</taxon>
        <taxon>Gunneridae</taxon>
        <taxon>Pentapetalae</taxon>
        <taxon>asterids</taxon>
        <taxon>campanulids</taxon>
        <taxon>Asterales</taxon>
        <taxon>Asteraceae</taxon>
        <taxon>Asteroideae</taxon>
        <taxon>Heliantheae alliance</taxon>
        <taxon>Tageteae</taxon>
        <taxon>Tagetes</taxon>
    </lineage>
</organism>
<evidence type="ECO:0000313" key="3">
    <source>
        <dbReference type="EMBL" id="KAK1421020.1"/>
    </source>
</evidence>
<feature type="region of interest" description="Disordered" evidence="1">
    <location>
        <begin position="1"/>
        <end position="25"/>
    </location>
</feature>
<evidence type="ECO:0000313" key="4">
    <source>
        <dbReference type="Proteomes" id="UP001229421"/>
    </source>
</evidence>
<keyword evidence="2" id="KW-0472">Membrane</keyword>
<sequence>MVGSSSSSNKTQIPSSSSATTKPSKSKFKSTYFLSKSLIIILALLVFFFFPSQAPEFFKKNTILTKLWDLIYLLVIGIAVSYGLFSRKIDTTLHTSSDDNTTNNNIGEQNDAAYLSGISHISSIFEHNSYGFEDNNKSLFEGFEIGNKNKKLNQYCLGESMVVIDDESYVLEQLCGSRSKSAKQNKPLRLPVRNLGSKSLDSAAAGKSVVEDSSSSGWDETKFGKFRGLVPIKLEEKFKEADSDSGSDSDSRVINMRSKSMKLEKQEDTDFNNLDFQGLKSQSMRSGVSSKIKNFSEKDEFNRYRKPPYRKSETSFMELKPQESNIGSFSEQDFNVAFDEEIMKDFVKGKVDDDRDAQFVKSNSQSSNIGTSSERNMETFKNMLRNEENADISDSIPKPANVYKKGKSVRTNRSKEQVVEAKVKPFQVQTDEKVETRSQPGISDMNVKGDEFSDTEPHSGEVDRKAEEFIAKFREQIRLQKVASARKLNLL</sequence>
<accession>A0AAD8NM09</accession>
<keyword evidence="2" id="KW-0812">Transmembrane</keyword>
<feature type="compositionally biased region" description="Basic and acidic residues" evidence="1">
    <location>
        <begin position="413"/>
        <end position="423"/>
    </location>
</feature>
<dbReference type="EMBL" id="JAUHHV010000006">
    <property type="protein sequence ID" value="KAK1421020.1"/>
    <property type="molecule type" value="Genomic_DNA"/>
</dbReference>
<proteinExistence type="predicted"/>
<keyword evidence="2" id="KW-1133">Transmembrane helix</keyword>
<dbReference type="AlphaFoldDB" id="A0AAD8NM09"/>
<feature type="transmembrane region" description="Helical" evidence="2">
    <location>
        <begin position="32"/>
        <end position="50"/>
    </location>
</feature>
<evidence type="ECO:0000256" key="2">
    <source>
        <dbReference type="SAM" id="Phobius"/>
    </source>
</evidence>
<dbReference type="PANTHER" id="PTHR34059">
    <property type="entry name" value="EXPRESSED PROTEIN"/>
    <property type="match status" value="1"/>
</dbReference>
<protein>
    <submittedName>
        <fullName evidence="3">Uncharacterized protein</fullName>
    </submittedName>
</protein>
<feature type="compositionally biased region" description="Basic and acidic residues" evidence="1">
    <location>
        <begin position="447"/>
        <end position="463"/>
    </location>
</feature>
<dbReference type="PANTHER" id="PTHR34059:SF6">
    <property type="entry name" value="DUF4408 DOMAIN-CONTAINING PROTEIN"/>
    <property type="match status" value="1"/>
</dbReference>
<reference evidence="3" key="1">
    <citation type="journal article" date="2023" name="bioRxiv">
        <title>Improved chromosome-level genome assembly for marigold (Tagetes erecta).</title>
        <authorList>
            <person name="Jiang F."/>
            <person name="Yuan L."/>
            <person name="Wang S."/>
            <person name="Wang H."/>
            <person name="Xu D."/>
            <person name="Wang A."/>
            <person name="Fan W."/>
        </authorList>
    </citation>
    <scope>NUCLEOTIDE SEQUENCE</scope>
    <source>
        <strain evidence="3">WSJ</strain>
        <tissue evidence="3">Leaf</tissue>
    </source>
</reference>
<dbReference type="Pfam" id="PF05553">
    <property type="entry name" value="DUF761"/>
    <property type="match status" value="1"/>
</dbReference>
<dbReference type="Proteomes" id="UP001229421">
    <property type="component" value="Unassembled WGS sequence"/>
</dbReference>